<organism evidence="3 4">
    <name type="scientific">Puccinia striiformis f. sp. tritici PST-78</name>
    <dbReference type="NCBI Taxonomy" id="1165861"/>
    <lineage>
        <taxon>Eukaryota</taxon>
        <taxon>Fungi</taxon>
        <taxon>Dikarya</taxon>
        <taxon>Basidiomycota</taxon>
        <taxon>Pucciniomycotina</taxon>
        <taxon>Pucciniomycetes</taxon>
        <taxon>Pucciniales</taxon>
        <taxon>Pucciniaceae</taxon>
        <taxon>Puccinia</taxon>
    </lineage>
</organism>
<evidence type="ECO:0000256" key="2">
    <source>
        <dbReference type="SAM" id="SignalP"/>
    </source>
</evidence>
<reference evidence="4" key="1">
    <citation type="submission" date="2014-03" db="EMBL/GenBank/DDBJ databases">
        <title>The Genome Sequence of Puccinia striiformis f. sp. tritici PST-78.</title>
        <authorList>
            <consortium name="The Broad Institute Genome Sequencing Platform"/>
            <person name="Cuomo C."/>
            <person name="Hulbert S."/>
            <person name="Chen X."/>
            <person name="Walker B."/>
            <person name="Young S.K."/>
            <person name="Zeng Q."/>
            <person name="Gargeya S."/>
            <person name="Fitzgerald M."/>
            <person name="Haas B."/>
            <person name="Abouelleil A."/>
            <person name="Alvarado L."/>
            <person name="Arachchi H.M."/>
            <person name="Berlin A.M."/>
            <person name="Chapman S.B."/>
            <person name="Goldberg J."/>
            <person name="Griggs A."/>
            <person name="Gujja S."/>
            <person name="Hansen M."/>
            <person name="Howarth C."/>
            <person name="Imamovic A."/>
            <person name="Larimer J."/>
            <person name="McCowan C."/>
            <person name="Montmayeur A."/>
            <person name="Murphy C."/>
            <person name="Neiman D."/>
            <person name="Pearson M."/>
            <person name="Priest M."/>
            <person name="Roberts A."/>
            <person name="Saif S."/>
            <person name="Shea T."/>
            <person name="Sisk P."/>
            <person name="Sykes S."/>
            <person name="Wortman J."/>
            <person name="Nusbaum C."/>
            <person name="Birren B."/>
        </authorList>
    </citation>
    <scope>NUCLEOTIDE SEQUENCE [LARGE SCALE GENOMIC DNA]</scope>
    <source>
        <strain evidence="4">race PST-78</strain>
    </source>
</reference>
<comment type="caution">
    <text evidence="3">The sequence shown here is derived from an EMBL/GenBank/DDBJ whole genome shotgun (WGS) entry which is preliminary data.</text>
</comment>
<dbReference type="OrthoDB" id="10271729at2759"/>
<evidence type="ECO:0000313" key="4">
    <source>
        <dbReference type="Proteomes" id="UP000054564"/>
    </source>
</evidence>
<evidence type="ECO:0000256" key="1">
    <source>
        <dbReference type="SAM" id="MobiDB-lite"/>
    </source>
</evidence>
<feature type="region of interest" description="Disordered" evidence="1">
    <location>
        <begin position="182"/>
        <end position="242"/>
    </location>
</feature>
<feature type="region of interest" description="Disordered" evidence="1">
    <location>
        <begin position="72"/>
        <end position="101"/>
    </location>
</feature>
<sequence length="595" mass="68871">MRVGLCCRLLLLMRYLEVCTMPYYPNTLCRRSIGPDLSKVDENLIDNVNLISAARHDWRRQSDFQVRLETKVSTNQGKETDRTPCQTQTQIDPPDTLIEDTERPVSPKLLDLFPVNPVGWKNTRKRVPSDGADENNPAKRLRPMSTNEDYPWDMGDTSDKGGPSTFYIEPWAVRLFNQNTHPTRRQDSLSPQRHLKELEPTERSGRPTEEITPHMPPQLESPGLQLSEKGENAASPSGSHRGDPFISPVASFSIAAWPNIPEIELIRGHYSCQTLDWSVPSKFEEEFALVSYAMVYEFQDRIPEGSSSVHLRQLQNSHQIFIPFIYKLMMKPLRIEHWINILFVWKHLWRTSDGGPRRYMNSLDQTLTKFLWISDLIVESTIPQLFEKFKSKTIKKAGRAHQGISISTDQARIVKVLSDSRCGQGPLSIAQKESLSSLSNSIEEACCRRDQNLPTSIQTSVLERLKSIAQSITAAISTTLETAHVIDEPTKYFFLGNLKDIYLRRKPYDPQWFGNVYSNPFQQKLDGFIRKWRFDDHSMILHHINYHPSFNLTNRNLLREFDSFVLKNRRDFRNQLMPPYLPSRIHDFFKDKLPR</sequence>
<dbReference type="Proteomes" id="UP000054564">
    <property type="component" value="Unassembled WGS sequence"/>
</dbReference>
<feature type="compositionally biased region" description="Polar residues" evidence="1">
    <location>
        <begin position="72"/>
        <end position="91"/>
    </location>
</feature>
<feature type="signal peptide" evidence="2">
    <location>
        <begin position="1"/>
        <end position="20"/>
    </location>
</feature>
<evidence type="ECO:0000313" key="3">
    <source>
        <dbReference type="EMBL" id="KNE94477.1"/>
    </source>
</evidence>
<protein>
    <submittedName>
        <fullName evidence="3">Uncharacterized protein</fullName>
    </submittedName>
</protein>
<feature type="region of interest" description="Disordered" evidence="1">
    <location>
        <begin position="120"/>
        <end position="163"/>
    </location>
</feature>
<keyword evidence="4" id="KW-1185">Reference proteome</keyword>
<accession>A0A0L0V5E1</accession>
<keyword evidence="2" id="KW-0732">Signal</keyword>
<feature type="compositionally biased region" description="Basic and acidic residues" evidence="1">
    <location>
        <begin position="194"/>
        <end position="212"/>
    </location>
</feature>
<dbReference type="AlphaFoldDB" id="A0A0L0V5E1"/>
<gene>
    <name evidence="3" type="ORF">PSTG_12124</name>
</gene>
<proteinExistence type="predicted"/>
<dbReference type="EMBL" id="AJIL01000115">
    <property type="protein sequence ID" value="KNE94477.1"/>
    <property type="molecule type" value="Genomic_DNA"/>
</dbReference>
<name>A0A0L0V5E1_9BASI</name>
<feature type="chain" id="PRO_5005549487" evidence="2">
    <location>
        <begin position="21"/>
        <end position="595"/>
    </location>
</feature>